<evidence type="ECO:0000313" key="2">
    <source>
        <dbReference type="EMBL" id="MBT9316186.1"/>
    </source>
</evidence>
<reference evidence="2" key="1">
    <citation type="submission" date="2020-11" db="EMBL/GenBank/DDBJ databases">
        <authorList>
            <person name="Konstantinou D."/>
            <person name="Gkelis S."/>
            <person name="Popin R."/>
            <person name="Fewer D."/>
            <person name="Sivonen K."/>
        </authorList>
    </citation>
    <scope>NUCLEOTIDE SEQUENCE</scope>
    <source>
        <strain evidence="2">TAU-MAC 1115</strain>
    </source>
</reference>
<dbReference type="Gene3D" id="3.90.1200.10">
    <property type="match status" value="1"/>
</dbReference>
<sequence length="155" mass="17877">MLDSFSVYFSRFSVRTIEINNCPFDSSLDTRLAELNYFIDNTLIAYDDFVDSTLPFSSPKDLYQNLLATQFPESPVFSHGDMNDANIIVDSQGGIGLIDWGRGGCADIWCDIAHAARNIWEETKEKTLMQRFFENLKIDENEQKIKYHLLLDELF</sequence>
<dbReference type="EMBL" id="JADOES010000022">
    <property type="protein sequence ID" value="MBT9316186.1"/>
    <property type="molecule type" value="Genomic_DNA"/>
</dbReference>
<dbReference type="SUPFAM" id="SSF56112">
    <property type="entry name" value="Protein kinase-like (PK-like)"/>
    <property type="match status" value="1"/>
</dbReference>
<dbReference type="RefSeq" id="WP_215609315.1">
    <property type="nucleotide sequence ID" value="NZ_JADOES010000022.1"/>
</dbReference>
<comment type="caution">
    <text evidence="2">The sequence shown here is derived from an EMBL/GenBank/DDBJ whole genome shotgun (WGS) entry which is preliminary data.</text>
</comment>
<dbReference type="InterPro" id="IPR011009">
    <property type="entry name" value="Kinase-like_dom_sf"/>
</dbReference>
<dbReference type="AlphaFoldDB" id="A0A947DG00"/>
<organism evidence="2 3">
    <name type="scientific">Leptothoe spongobia TAU-MAC 1115</name>
    <dbReference type="NCBI Taxonomy" id="1967444"/>
    <lineage>
        <taxon>Bacteria</taxon>
        <taxon>Bacillati</taxon>
        <taxon>Cyanobacteriota</taxon>
        <taxon>Cyanophyceae</taxon>
        <taxon>Nodosilineales</taxon>
        <taxon>Cymatolegaceae</taxon>
        <taxon>Leptothoe</taxon>
        <taxon>Leptothoe spongobia</taxon>
    </lineage>
</organism>
<name>A0A947DG00_9CYAN</name>
<feature type="domain" description="Aminoglycoside phosphotransferase" evidence="1">
    <location>
        <begin position="19"/>
        <end position="136"/>
    </location>
</feature>
<protein>
    <submittedName>
        <fullName evidence="2">Phosphotransferase</fullName>
    </submittedName>
</protein>
<proteinExistence type="predicted"/>
<dbReference type="Proteomes" id="UP000717364">
    <property type="component" value="Unassembled WGS sequence"/>
</dbReference>
<accession>A0A947DG00</accession>
<evidence type="ECO:0000259" key="1">
    <source>
        <dbReference type="Pfam" id="PF01636"/>
    </source>
</evidence>
<keyword evidence="3" id="KW-1185">Reference proteome</keyword>
<evidence type="ECO:0000313" key="3">
    <source>
        <dbReference type="Proteomes" id="UP000717364"/>
    </source>
</evidence>
<dbReference type="Pfam" id="PF01636">
    <property type="entry name" value="APH"/>
    <property type="match status" value="1"/>
</dbReference>
<reference evidence="2" key="2">
    <citation type="journal article" date="2021" name="Mar. Drugs">
        <title>Genome Reduction and Secondary Metabolism of the Marine Sponge-Associated Cyanobacterium Leptothoe.</title>
        <authorList>
            <person name="Konstantinou D."/>
            <person name="Popin R.V."/>
            <person name="Fewer D.P."/>
            <person name="Sivonen K."/>
            <person name="Gkelis S."/>
        </authorList>
    </citation>
    <scope>NUCLEOTIDE SEQUENCE</scope>
    <source>
        <strain evidence="2">TAU-MAC 1115</strain>
    </source>
</reference>
<dbReference type="InterPro" id="IPR002575">
    <property type="entry name" value="Aminoglycoside_PTrfase"/>
</dbReference>
<gene>
    <name evidence="2" type="ORF">IXB50_12215</name>
</gene>